<dbReference type="HAMAP" id="MF_00945_B">
    <property type="entry name" value="NusA_B"/>
    <property type="match status" value="1"/>
</dbReference>
<dbReference type="Gene3D" id="3.30.1480.10">
    <property type="entry name" value="NusA, N-terminal domain"/>
    <property type="match status" value="1"/>
</dbReference>
<dbReference type="CDD" id="cd02134">
    <property type="entry name" value="KH-II_NusA_rpt1"/>
    <property type="match status" value="1"/>
</dbReference>
<keyword evidence="5 7" id="KW-0805">Transcription regulation</keyword>
<dbReference type="PANTHER" id="PTHR22648">
    <property type="entry name" value="TRANSCRIPTION TERMINATION FACTOR NUSA"/>
    <property type="match status" value="1"/>
</dbReference>
<keyword evidence="6 7" id="KW-0804">Transcription</keyword>
<evidence type="ECO:0000256" key="5">
    <source>
        <dbReference type="ARBA" id="ARBA00023015"/>
    </source>
</evidence>
<dbReference type="GO" id="GO:0005829">
    <property type="term" value="C:cytosol"/>
    <property type="evidence" value="ECO:0007669"/>
    <property type="project" value="TreeGrafter"/>
</dbReference>
<evidence type="ECO:0000256" key="2">
    <source>
        <dbReference type="ARBA" id="ARBA00022490"/>
    </source>
</evidence>
<sequence length="491" mass="54728">MDGKELFLMVEAISNEKNISKEEVLESLEKALAIATKKRNNIDAYVEINRQTGEFLTFRQWMVVADGELFVDDDGTEFDLELHIYEKDTDGLVVNDYMRKPIETQEFGRIAAQIVKQVIIQKVREAEREVIVNDYSSRIGEVIMVTVKRVDRGNIYVDMGGVDGMIPKFDLIPNESVRKNDRLRAYIKEVKSSIRGVQIFLSRSVSEMMIELFKMEVPEISAGVIEIMGGSRDPGLRSKLAVRAKDKRVDPIGSCIGMRGARVQAVSNELNAERVDIILWDEDPAQFVINAMAPAEVSSIIVDENKHSMDIAVEDEQLALAIGRGGQNIKLASRLTGWKLNVMSTIQADEEQVQEMQKISDKLADQLGVDSEVADVLIEEGFDSVDELVDADAQVLGKIEEFDASMVEELQERASDAQLVQALGDAEASAILMSVEGVNEDLASVLIEVDIFTVDNLAELSIDELLDIQDMDIEIASSIIMTARENEGWFD</sequence>
<evidence type="ECO:0000256" key="7">
    <source>
        <dbReference type="HAMAP-Rule" id="MF_00945"/>
    </source>
</evidence>
<dbReference type="GO" id="GO:0000166">
    <property type="term" value="F:nucleotide binding"/>
    <property type="evidence" value="ECO:0007669"/>
    <property type="project" value="InterPro"/>
</dbReference>
<protein>
    <recommendedName>
        <fullName evidence="7">Transcription termination/antitermination protein NusA</fullName>
    </recommendedName>
</protein>
<name>A0A853GCR2_9GAMM</name>
<dbReference type="Proteomes" id="UP000525329">
    <property type="component" value="Unassembled WGS sequence"/>
</dbReference>
<dbReference type="InterPro" id="IPR003029">
    <property type="entry name" value="S1_domain"/>
</dbReference>
<dbReference type="InterPro" id="IPR010995">
    <property type="entry name" value="DNA_repair_Rad51/TF_NusA_a-hlx"/>
</dbReference>
<dbReference type="Pfam" id="PF26594">
    <property type="entry name" value="KH_NusA_2nd"/>
    <property type="match status" value="1"/>
</dbReference>
<dbReference type="GO" id="GO:0006353">
    <property type="term" value="P:DNA-templated transcription termination"/>
    <property type="evidence" value="ECO:0007669"/>
    <property type="project" value="UniProtKB-UniRule"/>
</dbReference>
<dbReference type="SUPFAM" id="SSF69705">
    <property type="entry name" value="Transcription factor NusA, N-terminal domain"/>
    <property type="match status" value="1"/>
</dbReference>
<evidence type="ECO:0000256" key="1">
    <source>
        <dbReference type="ARBA" id="ARBA00022472"/>
    </source>
</evidence>
<dbReference type="NCBIfam" id="TIGR01953">
    <property type="entry name" value="NusA"/>
    <property type="match status" value="1"/>
</dbReference>
<dbReference type="GO" id="GO:0003700">
    <property type="term" value="F:DNA-binding transcription factor activity"/>
    <property type="evidence" value="ECO:0007669"/>
    <property type="project" value="InterPro"/>
</dbReference>
<comment type="caution">
    <text evidence="9">The sequence shown here is derived from an EMBL/GenBank/DDBJ whole genome shotgun (WGS) entry which is preliminary data.</text>
</comment>
<dbReference type="Pfam" id="PF08529">
    <property type="entry name" value="NusA_N"/>
    <property type="match status" value="1"/>
</dbReference>
<keyword evidence="3 7" id="KW-0889">Transcription antitermination</keyword>
<comment type="function">
    <text evidence="7">Participates in both transcription termination and antitermination.</text>
</comment>
<gene>
    <name evidence="7 9" type="primary">nusA</name>
    <name evidence="9" type="ORF">H0A74_03530</name>
</gene>
<comment type="similarity">
    <text evidence="7">Belongs to the NusA family.</text>
</comment>
<dbReference type="GO" id="GO:0003723">
    <property type="term" value="F:RNA binding"/>
    <property type="evidence" value="ECO:0007669"/>
    <property type="project" value="UniProtKB-UniRule"/>
</dbReference>
<dbReference type="InterPro" id="IPR009019">
    <property type="entry name" value="KH_sf_prok-type"/>
</dbReference>
<dbReference type="InterPro" id="IPR015946">
    <property type="entry name" value="KH_dom-like_a/b"/>
</dbReference>
<evidence type="ECO:0000313" key="10">
    <source>
        <dbReference type="Proteomes" id="UP000525329"/>
    </source>
</evidence>
<dbReference type="InterPro" id="IPR030842">
    <property type="entry name" value="TF_NusA_bacterial"/>
</dbReference>
<dbReference type="InterPro" id="IPR004087">
    <property type="entry name" value="KH_dom"/>
</dbReference>
<dbReference type="AlphaFoldDB" id="A0A853GCR2"/>
<reference evidence="9 10" key="1">
    <citation type="submission" date="2020-05" db="EMBL/GenBank/DDBJ databases">
        <title>Horizontal transmission and recombination maintain forever young bacterial symbiont genomes.</title>
        <authorList>
            <person name="Russell S.L."/>
            <person name="Pepper-Tunick E."/>
            <person name="Svedberg J."/>
            <person name="Byrne A."/>
            <person name="Ruelas Castillo J."/>
            <person name="Vollmers C."/>
            <person name="Beinart R.A."/>
            <person name="Corbett-Detig R."/>
        </authorList>
    </citation>
    <scope>NUCLEOTIDE SEQUENCE [LARGE SCALE GENOMIC DNA]</scope>
    <source>
        <strain evidence="9">Monterey_2004</strain>
    </source>
</reference>
<dbReference type="InterPro" id="IPR025249">
    <property type="entry name" value="TF_NusA_KH_1st"/>
</dbReference>
<dbReference type="Gene3D" id="1.10.150.20">
    <property type="entry name" value="5' to 3' exonuclease, C-terminal subdomain"/>
    <property type="match status" value="2"/>
</dbReference>
<dbReference type="Pfam" id="PF00575">
    <property type="entry name" value="S1"/>
    <property type="match status" value="1"/>
</dbReference>
<evidence type="ECO:0000256" key="4">
    <source>
        <dbReference type="ARBA" id="ARBA00022884"/>
    </source>
</evidence>
<evidence type="ECO:0000259" key="8">
    <source>
        <dbReference type="PROSITE" id="PS50126"/>
    </source>
</evidence>
<dbReference type="Gene3D" id="2.40.50.140">
    <property type="entry name" value="Nucleic acid-binding proteins"/>
    <property type="match status" value="1"/>
</dbReference>
<accession>A0A853GCR2</accession>
<dbReference type="InterPro" id="IPR013735">
    <property type="entry name" value="TF_NusA_N"/>
</dbReference>
<dbReference type="SUPFAM" id="SSF50249">
    <property type="entry name" value="Nucleic acid-binding proteins"/>
    <property type="match status" value="1"/>
</dbReference>
<dbReference type="PROSITE" id="PS50126">
    <property type="entry name" value="S1"/>
    <property type="match status" value="1"/>
</dbReference>
<dbReference type="InterPro" id="IPR010213">
    <property type="entry name" value="TF_NusA"/>
</dbReference>
<dbReference type="PANTHER" id="PTHR22648:SF0">
    <property type="entry name" value="TRANSCRIPTION TERMINATION_ANTITERMINATION PROTEIN NUSA"/>
    <property type="match status" value="1"/>
</dbReference>
<dbReference type="CDD" id="cd04455">
    <property type="entry name" value="S1_NusA"/>
    <property type="match status" value="1"/>
</dbReference>
<evidence type="ECO:0000256" key="3">
    <source>
        <dbReference type="ARBA" id="ARBA00022814"/>
    </source>
</evidence>
<dbReference type="PROSITE" id="PS50084">
    <property type="entry name" value="KH_TYPE_1"/>
    <property type="match status" value="1"/>
</dbReference>
<dbReference type="GO" id="GO:0031564">
    <property type="term" value="P:transcription antitermination"/>
    <property type="evidence" value="ECO:0007669"/>
    <property type="project" value="UniProtKB-UniRule"/>
</dbReference>
<dbReference type="InterPro" id="IPR036555">
    <property type="entry name" value="NusA_N_sf"/>
</dbReference>
<dbReference type="CDD" id="cd22529">
    <property type="entry name" value="KH-II_NusA_rpt2"/>
    <property type="match status" value="1"/>
</dbReference>
<dbReference type="Pfam" id="PF13184">
    <property type="entry name" value="KH_NusA_1st"/>
    <property type="match status" value="1"/>
</dbReference>
<feature type="domain" description="S1 motif" evidence="8">
    <location>
        <begin position="140"/>
        <end position="204"/>
    </location>
</feature>
<evidence type="ECO:0000313" key="9">
    <source>
        <dbReference type="EMBL" id="NYT52626.1"/>
    </source>
</evidence>
<dbReference type="Pfam" id="PF14520">
    <property type="entry name" value="HHH_5"/>
    <property type="match status" value="1"/>
</dbReference>
<comment type="subcellular location">
    <subcellularLocation>
        <location evidence="7">Cytoplasm</location>
    </subcellularLocation>
</comment>
<comment type="subunit">
    <text evidence="7">Monomer. Binds directly to the core enzyme of the DNA-dependent RNA polymerase and to nascent RNA.</text>
</comment>
<dbReference type="SMART" id="SM00316">
    <property type="entry name" value="S1"/>
    <property type="match status" value="1"/>
</dbReference>
<evidence type="ECO:0000256" key="6">
    <source>
        <dbReference type="ARBA" id="ARBA00023163"/>
    </source>
</evidence>
<proteinExistence type="inferred from homology"/>
<organism evidence="9 10">
    <name type="scientific">Candidatus Vesicomyosocius endoextente</name>
    <dbReference type="NCBI Taxonomy" id="2738853"/>
    <lineage>
        <taxon>Bacteria</taxon>
        <taxon>Pseudomonadati</taxon>
        <taxon>Pseudomonadota</taxon>
        <taxon>Gammaproteobacteria</taxon>
        <taxon>Candidatus Pseudothioglobaceae</taxon>
        <taxon>Candidatus Vesicomyidisocius</taxon>
    </lineage>
</organism>
<dbReference type="Gene3D" id="3.30.300.20">
    <property type="match status" value="2"/>
</dbReference>
<dbReference type="FunFam" id="3.30.300.20:FF:000002">
    <property type="entry name" value="Transcription termination/antitermination protein NusA"/>
    <property type="match status" value="1"/>
</dbReference>
<dbReference type="EMBL" id="JACCHU010000002">
    <property type="protein sequence ID" value="NYT52626.1"/>
    <property type="molecule type" value="Genomic_DNA"/>
</dbReference>
<dbReference type="SUPFAM" id="SSF54814">
    <property type="entry name" value="Prokaryotic type KH domain (KH-domain type II)"/>
    <property type="match status" value="2"/>
</dbReference>
<keyword evidence="2 7" id="KW-0963">Cytoplasm</keyword>
<keyword evidence="1 7" id="KW-0806">Transcription termination</keyword>
<dbReference type="FunFam" id="3.30.300.20:FF:000005">
    <property type="entry name" value="Transcription termination/antitermination protein NusA"/>
    <property type="match status" value="1"/>
</dbReference>
<dbReference type="SUPFAM" id="SSF47794">
    <property type="entry name" value="Rad51 N-terminal domain-like"/>
    <property type="match status" value="2"/>
</dbReference>
<dbReference type="InterPro" id="IPR058582">
    <property type="entry name" value="KH_NusA_2nd"/>
</dbReference>
<keyword evidence="4 7" id="KW-0694">RNA-binding</keyword>
<dbReference type="InterPro" id="IPR012340">
    <property type="entry name" value="NA-bd_OB-fold"/>
</dbReference>
<dbReference type="SMART" id="SM00322">
    <property type="entry name" value="KH"/>
    <property type="match status" value="2"/>
</dbReference>